<keyword evidence="1" id="KW-0732">Signal</keyword>
<name>A0ABD0K1V2_9CAEN</name>
<comment type="caution">
    <text evidence="2">The sequence shown here is derived from an EMBL/GenBank/DDBJ whole genome shotgun (WGS) entry which is preliminary data.</text>
</comment>
<sequence length="152" mass="16647">FQVTDTSQDSNNMMGKNTVSTVIFASLLLLHMSGISARNPAAGDNGNGNGGLNHIPSFGNVEELCEWLCQNFDDYLFMKLLGPKSRRSASDTNFSHNRSHSFWISAPPRADYVGVKQVLVFHYTPNFLGIEILRPRTSGASSRLIGKKRAGG</sequence>
<evidence type="ECO:0000256" key="1">
    <source>
        <dbReference type="SAM" id="SignalP"/>
    </source>
</evidence>
<evidence type="ECO:0000313" key="2">
    <source>
        <dbReference type="EMBL" id="KAK7480945.1"/>
    </source>
</evidence>
<gene>
    <name evidence="2" type="ORF">BaRGS_00027760</name>
</gene>
<feature type="non-terminal residue" evidence="2">
    <location>
        <position position="152"/>
    </location>
</feature>
<dbReference type="Proteomes" id="UP001519460">
    <property type="component" value="Unassembled WGS sequence"/>
</dbReference>
<feature type="non-terminal residue" evidence="2">
    <location>
        <position position="1"/>
    </location>
</feature>
<keyword evidence="3" id="KW-1185">Reference proteome</keyword>
<protein>
    <submittedName>
        <fullName evidence="2">Uncharacterized protein</fullName>
    </submittedName>
</protein>
<organism evidence="2 3">
    <name type="scientific">Batillaria attramentaria</name>
    <dbReference type="NCBI Taxonomy" id="370345"/>
    <lineage>
        <taxon>Eukaryota</taxon>
        <taxon>Metazoa</taxon>
        <taxon>Spiralia</taxon>
        <taxon>Lophotrochozoa</taxon>
        <taxon>Mollusca</taxon>
        <taxon>Gastropoda</taxon>
        <taxon>Caenogastropoda</taxon>
        <taxon>Sorbeoconcha</taxon>
        <taxon>Cerithioidea</taxon>
        <taxon>Batillariidae</taxon>
        <taxon>Batillaria</taxon>
    </lineage>
</organism>
<dbReference type="EMBL" id="JACVVK020000270">
    <property type="protein sequence ID" value="KAK7480945.1"/>
    <property type="molecule type" value="Genomic_DNA"/>
</dbReference>
<proteinExistence type="predicted"/>
<evidence type="ECO:0000313" key="3">
    <source>
        <dbReference type="Proteomes" id="UP001519460"/>
    </source>
</evidence>
<reference evidence="2 3" key="1">
    <citation type="journal article" date="2023" name="Sci. Data">
        <title>Genome assembly of the Korean intertidal mud-creeper Batillaria attramentaria.</title>
        <authorList>
            <person name="Patra A.K."/>
            <person name="Ho P.T."/>
            <person name="Jun S."/>
            <person name="Lee S.J."/>
            <person name="Kim Y."/>
            <person name="Won Y.J."/>
        </authorList>
    </citation>
    <scope>NUCLEOTIDE SEQUENCE [LARGE SCALE GENOMIC DNA]</scope>
    <source>
        <strain evidence="2">Wonlab-2016</strain>
    </source>
</reference>
<feature type="chain" id="PRO_5044756719" evidence="1">
    <location>
        <begin position="38"/>
        <end position="152"/>
    </location>
</feature>
<feature type="signal peptide" evidence="1">
    <location>
        <begin position="1"/>
        <end position="37"/>
    </location>
</feature>
<accession>A0ABD0K1V2</accession>
<dbReference type="AlphaFoldDB" id="A0ABD0K1V2"/>